<dbReference type="Proteomes" id="UP001397290">
    <property type="component" value="Unassembled WGS sequence"/>
</dbReference>
<evidence type="ECO:0000313" key="5">
    <source>
        <dbReference type="Proteomes" id="UP001397290"/>
    </source>
</evidence>
<dbReference type="SUPFAM" id="SSF118116">
    <property type="entry name" value="DNA mismatch repair protein MutL"/>
    <property type="match status" value="1"/>
</dbReference>
<dbReference type="InterPro" id="IPR014790">
    <property type="entry name" value="MutL_C"/>
</dbReference>
<dbReference type="AlphaFoldDB" id="A0AAW0S2J8"/>
<dbReference type="GO" id="GO:0005524">
    <property type="term" value="F:ATP binding"/>
    <property type="evidence" value="ECO:0007669"/>
    <property type="project" value="InterPro"/>
</dbReference>
<evidence type="ECO:0000259" key="3">
    <source>
        <dbReference type="SMART" id="SM00853"/>
    </source>
</evidence>
<organism evidence="4 5">
    <name type="scientific">Beauveria asiatica</name>
    <dbReference type="NCBI Taxonomy" id="1069075"/>
    <lineage>
        <taxon>Eukaryota</taxon>
        <taxon>Fungi</taxon>
        <taxon>Dikarya</taxon>
        <taxon>Ascomycota</taxon>
        <taxon>Pezizomycotina</taxon>
        <taxon>Sordariomycetes</taxon>
        <taxon>Hypocreomycetidae</taxon>
        <taxon>Hypocreales</taxon>
        <taxon>Cordycipitaceae</taxon>
        <taxon>Beauveria</taxon>
    </lineage>
</organism>
<dbReference type="InterPro" id="IPR038973">
    <property type="entry name" value="MutL/Mlh/Pms-like"/>
</dbReference>
<dbReference type="InterPro" id="IPR037198">
    <property type="entry name" value="MutL_C_sf"/>
</dbReference>
<dbReference type="Gene3D" id="3.30.565.10">
    <property type="entry name" value="Histidine kinase-like ATPase, C-terminal domain"/>
    <property type="match status" value="1"/>
</dbReference>
<feature type="region of interest" description="Disordered" evidence="2">
    <location>
        <begin position="377"/>
        <end position="409"/>
    </location>
</feature>
<dbReference type="Gene3D" id="3.30.1370.100">
    <property type="entry name" value="MutL, C-terminal domain, regulatory subdomain"/>
    <property type="match status" value="1"/>
</dbReference>
<dbReference type="Pfam" id="PF13589">
    <property type="entry name" value="HATPase_c_3"/>
    <property type="match status" value="1"/>
</dbReference>
<comment type="caution">
    <text evidence="4">The sequence shown here is derived from an EMBL/GenBank/DDBJ whole genome shotgun (WGS) entry which is preliminary data.</text>
</comment>
<dbReference type="GO" id="GO:0032300">
    <property type="term" value="C:mismatch repair complex"/>
    <property type="evidence" value="ECO:0007669"/>
    <property type="project" value="InterPro"/>
</dbReference>
<gene>
    <name evidence="4" type="primary">MLH3</name>
    <name evidence="4" type="ORF">G3M48_009039</name>
</gene>
<accession>A0AAW0S2J8</accession>
<dbReference type="InterPro" id="IPR036890">
    <property type="entry name" value="HATPase_C_sf"/>
</dbReference>
<dbReference type="PANTHER" id="PTHR10073">
    <property type="entry name" value="DNA MISMATCH REPAIR PROTEIN MLH, PMS, MUTL"/>
    <property type="match status" value="1"/>
</dbReference>
<dbReference type="GO" id="GO:0016887">
    <property type="term" value="F:ATP hydrolysis activity"/>
    <property type="evidence" value="ECO:0007669"/>
    <property type="project" value="InterPro"/>
</dbReference>
<evidence type="ECO:0000256" key="1">
    <source>
        <dbReference type="ARBA" id="ARBA00006082"/>
    </source>
</evidence>
<feature type="compositionally biased region" description="Basic residues" evidence="2">
    <location>
        <begin position="377"/>
        <end position="387"/>
    </location>
</feature>
<protein>
    <submittedName>
        <fullName evidence="4">DNA mismatch repair protein</fullName>
    </submittedName>
</protein>
<comment type="similarity">
    <text evidence="1">Belongs to the DNA mismatch repair MutL/HexB family.</text>
</comment>
<name>A0AAW0S2J8_9HYPO</name>
<dbReference type="SUPFAM" id="SSF55874">
    <property type="entry name" value="ATPase domain of HSP90 chaperone/DNA topoisomerase II/histidine kinase"/>
    <property type="match status" value="1"/>
</dbReference>
<feature type="domain" description="MutL C-terminal dimerisation" evidence="3">
    <location>
        <begin position="558"/>
        <end position="749"/>
    </location>
</feature>
<dbReference type="InterPro" id="IPR042120">
    <property type="entry name" value="MutL_C_dimsub"/>
</dbReference>
<dbReference type="GO" id="GO:0006298">
    <property type="term" value="P:mismatch repair"/>
    <property type="evidence" value="ECO:0007669"/>
    <property type="project" value="InterPro"/>
</dbReference>
<dbReference type="EMBL" id="JAAHCF010000071">
    <property type="protein sequence ID" value="KAK8148829.1"/>
    <property type="molecule type" value="Genomic_DNA"/>
</dbReference>
<keyword evidence="5" id="KW-1185">Reference proteome</keyword>
<sequence length="819" mass="90396">MSIRPLPKDVIEKITASSSIVSLNGAVCGLVRNSLDAGARKVNIVLDYVRGNCTVEDDGEGISAEEFSVNGGLAKPNNTSRFPHLSSYHGRHGNFLASLAALSLVIITSNHGNENNSSSVAIHHGVEIPTEATDSAAQRCASFSRGTRVAVFDLFGSMPVRVKHRASVFSAPPYLEKEFKALTYELTALLLAWPMGVSILLREARRDCQLRMKNSDGLTLDQRTSRLLMQAGLSDFTEATSWVPVAASNGSLSVDGCISTIPVATRTSQFISLGIHPLERSMGGNVLFEEVNEIFTSSSFGILEDHGSSETSADDPSVAQCKPKKGLERWPMFYLRFKSNATDAEDLLRPRSPTLAAIISLLRAVCYAFLRKHKMRPRKRMHNRRRFSPVEGGGQSLQDGRSGAEAPRPSEKFLCTFDNWRRIKVGHRAGGAFPQSSNNLKHLIGSGGQLLRLPFVEESHDESFTHSLCSDADNDFIHNFSTRNMEKLETHCREGNENWLAKLDKSWKNPVFETVESAVHRLPNELCFELCEDSKRTSASTTNISGRIAKSSLANADIIAQVDRKFVLIKLLLVSPLDDKTLCTSSAQHALFAVDQHAADERCRLEELMSDYFEPEEHNMSPVIEPLANPLFFDVAANELALFTKRKAFWEGWGIRYQLLGAEMVSQGKEALTRIMVTGLPPSIFERCRGDPRLLLDLLRKEMWDGEDQPGLAPTRASSSPNFQGCPRGILELLHSRACRGAIMFNDELTLAECTSLIRRLAKCSLPFQCAHGRPSMAPLMELGNKTCSVLRTLPGVAFQDDSQAPIMPSAGAWAEWMS</sequence>
<reference evidence="4 5" key="1">
    <citation type="submission" date="2020-02" db="EMBL/GenBank/DDBJ databases">
        <title>Comparative genomics of the hypocrealean fungal genus Beauvera.</title>
        <authorList>
            <person name="Showalter D.N."/>
            <person name="Bushley K.E."/>
            <person name="Rehner S.A."/>
        </authorList>
    </citation>
    <scope>NUCLEOTIDE SEQUENCE [LARGE SCALE GENOMIC DNA]</scope>
    <source>
        <strain evidence="4 5">ARSEF4384</strain>
    </source>
</reference>
<dbReference type="GO" id="GO:0140664">
    <property type="term" value="F:ATP-dependent DNA damage sensor activity"/>
    <property type="evidence" value="ECO:0007669"/>
    <property type="project" value="InterPro"/>
</dbReference>
<dbReference type="SMART" id="SM00853">
    <property type="entry name" value="MutL_C"/>
    <property type="match status" value="1"/>
</dbReference>
<evidence type="ECO:0000256" key="2">
    <source>
        <dbReference type="SAM" id="MobiDB-lite"/>
    </source>
</evidence>
<evidence type="ECO:0000313" key="4">
    <source>
        <dbReference type="EMBL" id="KAK8148829.1"/>
    </source>
</evidence>
<dbReference type="InterPro" id="IPR042121">
    <property type="entry name" value="MutL_C_regsub"/>
</dbReference>
<dbReference type="PANTHER" id="PTHR10073:SF47">
    <property type="entry name" value="DNA MISMATCH REPAIR PROTEIN MLH3"/>
    <property type="match status" value="1"/>
</dbReference>
<proteinExistence type="inferred from homology"/>
<dbReference type="Gene3D" id="3.30.1540.20">
    <property type="entry name" value="MutL, C-terminal domain, dimerisation subdomain"/>
    <property type="match status" value="1"/>
</dbReference>